<comment type="caution">
    <text evidence="1">The sequence shown here is derived from an EMBL/GenBank/DDBJ whole genome shotgun (WGS) entry which is preliminary data.</text>
</comment>
<proteinExistence type="predicted"/>
<dbReference type="Proteomes" id="UP001165489">
    <property type="component" value="Unassembled WGS sequence"/>
</dbReference>
<dbReference type="EMBL" id="JAKZGP010000050">
    <property type="protein sequence ID" value="MCH7410877.1"/>
    <property type="molecule type" value="Genomic_DNA"/>
</dbReference>
<organism evidence="1 2">
    <name type="scientific">Belliella filtrata</name>
    <dbReference type="NCBI Taxonomy" id="2923435"/>
    <lineage>
        <taxon>Bacteria</taxon>
        <taxon>Pseudomonadati</taxon>
        <taxon>Bacteroidota</taxon>
        <taxon>Cytophagia</taxon>
        <taxon>Cytophagales</taxon>
        <taxon>Cyclobacteriaceae</taxon>
        <taxon>Belliella</taxon>
    </lineage>
</organism>
<evidence type="ECO:0000313" key="2">
    <source>
        <dbReference type="Proteomes" id="UP001165489"/>
    </source>
</evidence>
<evidence type="ECO:0000313" key="1">
    <source>
        <dbReference type="EMBL" id="MCH7410877.1"/>
    </source>
</evidence>
<name>A0ABS9V387_9BACT</name>
<protein>
    <submittedName>
        <fullName evidence="1">Uncharacterized protein</fullName>
    </submittedName>
</protein>
<sequence>MKKLMSENFVFTLFSLVILLVIGACKSQKHQSETALAYDFLRFLYMDPNGTLRQNTVGAEEDGLSQYINYKQINLGNRSSRMPLDTINYVDFDTLLSAEQKVGLIKKMEELKSVNLDPNKINGHILTDEEIEDNFRKLREKLGSSEPSKNFGYGIISFPIIQEGQQGELYAIIFETGASYYGGGAGGNIRIFRDIGMGWEFFVFAHCFF</sequence>
<dbReference type="RefSeq" id="WP_241349235.1">
    <property type="nucleotide sequence ID" value="NZ_JAKZGP010000050.1"/>
</dbReference>
<accession>A0ABS9V387</accession>
<dbReference type="PROSITE" id="PS51257">
    <property type="entry name" value="PROKAR_LIPOPROTEIN"/>
    <property type="match status" value="1"/>
</dbReference>
<keyword evidence="2" id="KW-1185">Reference proteome</keyword>
<reference evidence="1" key="1">
    <citation type="submission" date="2022-03" db="EMBL/GenBank/DDBJ databases">
        <title>De novo assembled genomes of Belliella spp. (Cyclobacteriaceae) strains.</title>
        <authorList>
            <person name="Szabo A."/>
            <person name="Korponai K."/>
            <person name="Felfoldi T."/>
        </authorList>
    </citation>
    <scope>NUCLEOTIDE SEQUENCE</scope>
    <source>
        <strain evidence="1">DSM 111904</strain>
    </source>
</reference>
<gene>
    <name evidence="1" type="ORF">MM239_15825</name>
</gene>